<evidence type="ECO:0000256" key="6">
    <source>
        <dbReference type="ARBA" id="ARBA00022777"/>
    </source>
</evidence>
<dbReference type="InterPro" id="IPR005999">
    <property type="entry name" value="Glycerol_kin"/>
</dbReference>
<evidence type="ECO:0000256" key="11">
    <source>
        <dbReference type="RuleBase" id="RU003733"/>
    </source>
</evidence>
<dbReference type="PIRSF" id="PIRSF000538">
    <property type="entry name" value="GlpK"/>
    <property type="match status" value="1"/>
</dbReference>
<evidence type="ECO:0000256" key="5">
    <source>
        <dbReference type="ARBA" id="ARBA00022741"/>
    </source>
</evidence>
<evidence type="ECO:0000259" key="12">
    <source>
        <dbReference type="Pfam" id="PF00370"/>
    </source>
</evidence>
<dbReference type="NCBIfam" id="NF000756">
    <property type="entry name" value="PRK00047.1"/>
    <property type="match status" value="1"/>
</dbReference>
<sequence length="501" mass="53343">MSDRDLILAIDQGTTGSTALILDRQLAVLARANREFTQYFPKPGWVEHDPHDIWTSVGDAIIEALGRASVDTSRIAAVGITNQRETSLLWRRSDGKPIHRALVWQDRRTADTCKALREAGHEALVKQRTGLVLDPYFSATKLAWTLDEVEGARAAAERGELAAGTIDTYLVWRMTGGAVHATEPSNASRTLLWPLAGKAGAEGQAGWDHELCELLRVPPTVLPEVRPCTANFGLTKGVPGLPDGIPIHGIAGDQQSALFGQACFERGQAKCTYGTGAFVMLNTGSEIVRSEHGLLTTVGWQIGDQTTYCLEGSAFMAGAVVQWLRDGLEFFKSSSEVEELARSVNDAGGVIMVPAHAGLGAPHWRPEARGLIRGLSRGTNRAHLARAALEGIALEVTDLLEAMAEDLGAPLAGLRVDGGAAANNLLMQIQSDLLGVTLARPTILESTALGATFLAGLGVGLWDSSTAVADAWTQDRQFVPNADPVALADLRAAWKTAVACA</sequence>
<evidence type="ECO:0000256" key="7">
    <source>
        <dbReference type="ARBA" id="ARBA00022798"/>
    </source>
</evidence>
<dbReference type="CDD" id="cd07786">
    <property type="entry name" value="FGGY_EcGK_like"/>
    <property type="match status" value="1"/>
</dbReference>
<dbReference type="EMBL" id="PVNK01000047">
    <property type="protein sequence ID" value="PRQ04247.1"/>
    <property type="molecule type" value="Genomic_DNA"/>
</dbReference>
<comment type="caution">
    <text evidence="14">The sequence shown here is derived from an EMBL/GenBank/DDBJ whole genome shotgun (WGS) entry which is preliminary data.</text>
</comment>
<proteinExistence type="inferred from homology"/>
<evidence type="ECO:0000256" key="3">
    <source>
        <dbReference type="ARBA" id="ARBA00012099"/>
    </source>
</evidence>
<evidence type="ECO:0000256" key="1">
    <source>
        <dbReference type="ARBA" id="ARBA00005190"/>
    </source>
</evidence>
<dbReference type="Pfam" id="PF02782">
    <property type="entry name" value="FGGY_C"/>
    <property type="match status" value="1"/>
</dbReference>
<dbReference type="PANTHER" id="PTHR10196:SF69">
    <property type="entry name" value="GLYCEROL KINASE"/>
    <property type="match status" value="1"/>
</dbReference>
<dbReference type="Proteomes" id="UP000237968">
    <property type="component" value="Unassembled WGS sequence"/>
</dbReference>
<evidence type="ECO:0000256" key="4">
    <source>
        <dbReference type="ARBA" id="ARBA00022679"/>
    </source>
</evidence>
<name>A0A2S9YGL2_9BACT</name>
<dbReference type="InterPro" id="IPR043129">
    <property type="entry name" value="ATPase_NBD"/>
</dbReference>
<evidence type="ECO:0000256" key="8">
    <source>
        <dbReference type="ARBA" id="ARBA00022840"/>
    </source>
</evidence>
<keyword evidence="15" id="KW-1185">Reference proteome</keyword>
<dbReference type="FunFam" id="3.30.420.40:FF:000007">
    <property type="entry name" value="Glycerol kinase"/>
    <property type="match status" value="1"/>
</dbReference>
<dbReference type="GO" id="GO:0006072">
    <property type="term" value="P:glycerol-3-phosphate metabolic process"/>
    <property type="evidence" value="ECO:0007669"/>
    <property type="project" value="InterPro"/>
</dbReference>
<dbReference type="GO" id="GO:0019563">
    <property type="term" value="P:glycerol catabolic process"/>
    <property type="evidence" value="ECO:0007669"/>
    <property type="project" value="TreeGrafter"/>
</dbReference>
<organism evidence="14 15">
    <name type="scientific">Enhygromyxa salina</name>
    <dbReference type="NCBI Taxonomy" id="215803"/>
    <lineage>
        <taxon>Bacteria</taxon>
        <taxon>Pseudomonadati</taxon>
        <taxon>Myxococcota</taxon>
        <taxon>Polyangia</taxon>
        <taxon>Nannocystales</taxon>
        <taxon>Nannocystaceae</taxon>
        <taxon>Enhygromyxa</taxon>
    </lineage>
</organism>
<evidence type="ECO:0000259" key="13">
    <source>
        <dbReference type="Pfam" id="PF02782"/>
    </source>
</evidence>
<dbReference type="InterPro" id="IPR018484">
    <property type="entry name" value="FGGY_N"/>
</dbReference>
<keyword evidence="7" id="KW-0319">Glycerol metabolism</keyword>
<protein>
    <recommendedName>
        <fullName evidence="3">glycerol kinase</fullName>
        <ecNumber evidence="3">2.7.1.30</ecNumber>
    </recommendedName>
    <alternativeName>
        <fullName evidence="9">ATP:glycerol 3-phosphotransferase</fullName>
    </alternativeName>
</protein>
<comment type="similarity">
    <text evidence="2 11">Belongs to the FGGY kinase family.</text>
</comment>
<accession>A0A2S9YGL2</accession>
<dbReference type="GO" id="GO:0005829">
    <property type="term" value="C:cytosol"/>
    <property type="evidence" value="ECO:0007669"/>
    <property type="project" value="UniProtKB-ARBA"/>
</dbReference>
<dbReference type="PANTHER" id="PTHR10196">
    <property type="entry name" value="SUGAR KINASE"/>
    <property type="match status" value="1"/>
</dbReference>
<dbReference type="RefSeq" id="WP_106390334.1">
    <property type="nucleotide sequence ID" value="NZ_PVNK01000047.1"/>
</dbReference>
<dbReference type="GO" id="GO:0005524">
    <property type="term" value="F:ATP binding"/>
    <property type="evidence" value="ECO:0007669"/>
    <property type="project" value="UniProtKB-KW"/>
</dbReference>
<dbReference type="AlphaFoldDB" id="A0A2S9YGL2"/>
<reference evidence="14 15" key="1">
    <citation type="submission" date="2018-03" db="EMBL/GenBank/DDBJ databases">
        <title>Draft Genome Sequences of the Obligatory Marine Myxobacteria Enhygromyxa salina SWB005.</title>
        <authorList>
            <person name="Poehlein A."/>
            <person name="Moghaddam J.A."/>
            <person name="Harms H."/>
            <person name="Alanjari M."/>
            <person name="Koenig G.M."/>
            <person name="Daniel R."/>
            <person name="Schaeberle T.F."/>
        </authorList>
    </citation>
    <scope>NUCLEOTIDE SEQUENCE [LARGE SCALE GENOMIC DNA]</scope>
    <source>
        <strain evidence="14 15">SWB005</strain>
    </source>
</reference>
<dbReference type="NCBIfam" id="TIGR01311">
    <property type="entry name" value="glycerol_kin"/>
    <property type="match status" value="1"/>
</dbReference>
<feature type="domain" description="Carbohydrate kinase FGGY N-terminal" evidence="12">
    <location>
        <begin position="7"/>
        <end position="260"/>
    </location>
</feature>
<evidence type="ECO:0000256" key="2">
    <source>
        <dbReference type="ARBA" id="ARBA00009156"/>
    </source>
</evidence>
<gene>
    <name evidence="14" type="primary">glpK</name>
    <name evidence="14" type="ORF">ENSA5_08960</name>
</gene>
<dbReference type="PROSITE" id="PS00445">
    <property type="entry name" value="FGGY_KINASES_2"/>
    <property type="match status" value="1"/>
</dbReference>
<keyword evidence="5" id="KW-0547">Nucleotide-binding</keyword>
<evidence type="ECO:0000313" key="15">
    <source>
        <dbReference type="Proteomes" id="UP000237968"/>
    </source>
</evidence>
<dbReference type="Pfam" id="PF00370">
    <property type="entry name" value="FGGY_N"/>
    <property type="match status" value="1"/>
</dbReference>
<comment type="pathway">
    <text evidence="1">Polyol metabolism; glycerol degradation via glycerol kinase pathway; sn-glycerol 3-phosphate from glycerol: step 1/1.</text>
</comment>
<dbReference type="FunFam" id="3.30.420.40:FF:000008">
    <property type="entry name" value="Glycerol kinase"/>
    <property type="match status" value="1"/>
</dbReference>
<comment type="catalytic activity">
    <reaction evidence="10">
        <text>glycerol + ATP = sn-glycerol 3-phosphate + ADP + H(+)</text>
        <dbReference type="Rhea" id="RHEA:21644"/>
        <dbReference type="ChEBI" id="CHEBI:15378"/>
        <dbReference type="ChEBI" id="CHEBI:17754"/>
        <dbReference type="ChEBI" id="CHEBI:30616"/>
        <dbReference type="ChEBI" id="CHEBI:57597"/>
        <dbReference type="ChEBI" id="CHEBI:456216"/>
        <dbReference type="EC" id="2.7.1.30"/>
    </reaction>
</comment>
<dbReference type="EC" id="2.7.1.30" evidence="3"/>
<evidence type="ECO:0000256" key="10">
    <source>
        <dbReference type="ARBA" id="ARBA00052101"/>
    </source>
</evidence>
<dbReference type="SUPFAM" id="SSF53067">
    <property type="entry name" value="Actin-like ATPase domain"/>
    <property type="match status" value="2"/>
</dbReference>
<evidence type="ECO:0000256" key="9">
    <source>
        <dbReference type="ARBA" id="ARBA00043149"/>
    </source>
</evidence>
<keyword evidence="4 11" id="KW-0808">Transferase</keyword>
<dbReference type="InterPro" id="IPR018485">
    <property type="entry name" value="FGGY_C"/>
</dbReference>
<dbReference type="InterPro" id="IPR000577">
    <property type="entry name" value="Carb_kinase_FGGY"/>
</dbReference>
<dbReference type="OrthoDB" id="9805576at2"/>
<keyword evidence="6 11" id="KW-0418">Kinase</keyword>
<dbReference type="Gene3D" id="3.30.420.40">
    <property type="match status" value="2"/>
</dbReference>
<keyword evidence="8" id="KW-0067">ATP-binding</keyword>
<dbReference type="GO" id="GO:0004370">
    <property type="term" value="F:glycerol kinase activity"/>
    <property type="evidence" value="ECO:0007669"/>
    <property type="project" value="UniProtKB-EC"/>
</dbReference>
<evidence type="ECO:0000313" key="14">
    <source>
        <dbReference type="EMBL" id="PRQ04247.1"/>
    </source>
</evidence>
<feature type="domain" description="Carbohydrate kinase FGGY C-terminal" evidence="13">
    <location>
        <begin position="269"/>
        <end position="456"/>
    </location>
</feature>
<dbReference type="InterPro" id="IPR018483">
    <property type="entry name" value="Carb_kinase_FGGY_CS"/>
</dbReference>